<dbReference type="InterPro" id="IPR058163">
    <property type="entry name" value="LysR-type_TF_proteobact-type"/>
</dbReference>
<dbReference type="CDD" id="cd08432">
    <property type="entry name" value="PBP2_GcdR_TrpI_HvrB_AmpR_like"/>
    <property type="match status" value="1"/>
</dbReference>
<protein>
    <recommendedName>
        <fullName evidence="2">LysR substrate-binding domain-containing protein</fullName>
    </recommendedName>
</protein>
<dbReference type="PANTHER" id="PTHR30537">
    <property type="entry name" value="HTH-TYPE TRANSCRIPTIONAL REGULATOR"/>
    <property type="match status" value="1"/>
</dbReference>
<dbReference type="Pfam" id="PF03466">
    <property type="entry name" value="LysR_substrate"/>
    <property type="match status" value="1"/>
</dbReference>
<dbReference type="AlphaFoldDB" id="A0A8J3DN49"/>
<dbReference type="PANTHER" id="PTHR30537:SF5">
    <property type="entry name" value="HTH-TYPE TRANSCRIPTIONAL ACTIVATOR TTDR-RELATED"/>
    <property type="match status" value="1"/>
</dbReference>
<dbReference type="Proteomes" id="UP000630142">
    <property type="component" value="Unassembled WGS sequence"/>
</dbReference>
<proteinExistence type="inferred from homology"/>
<evidence type="ECO:0000259" key="2">
    <source>
        <dbReference type="Pfam" id="PF03466"/>
    </source>
</evidence>
<reference evidence="3" key="2">
    <citation type="submission" date="2020-09" db="EMBL/GenBank/DDBJ databases">
        <authorList>
            <person name="Sun Q."/>
            <person name="Kim S."/>
        </authorList>
    </citation>
    <scope>NUCLEOTIDE SEQUENCE</scope>
    <source>
        <strain evidence="3">KCTC 42249</strain>
    </source>
</reference>
<comment type="similarity">
    <text evidence="1">Belongs to the LysR transcriptional regulatory family.</text>
</comment>
<keyword evidence="4" id="KW-1185">Reference proteome</keyword>
<reference evidence="3" key="1">
    <citation type="journal article" date="2014" name="Int. J. Syst. Evol. Microbiol.">
        <title>Complete genome sequence of Corynebacterium casei LMG S-19264T (=DSM 44701T), isolated from a smear-ripened cheese.</title>
        <authorList>
            <consortium name="US DOE Joint Genome Institute (JGI-PGF)"/>
            <person name="Walter F."/>
            <person name="Albersmeier A."/>
            <person name="Kalinowski J."/>
            <person name="Ruckert C."/>
        </authorList>
    </citation>
    <scope>NUCLEOTIDE SEQUENCE</scope>
    <source>
        <strain evidence="3">KCTC 42249</strain>
    </source>
</reference>
<organism evidence="3 4">
    <name type="scientific">Tianweitania populi</name>
    <dbReference type="NCBI Taxonomy" id="1607949"/>
    <lineage>
        <taxon>Bacteria</taxon>
        <taxon>Pseudomonadati</taxon>
        <taxon>Pseudomonadota</taxon>
        <taxon>Alphaproteobacteria</taxon>
        <taxon>Hyphomicrobiales</taxon>
        <taxon>Phyllobacteriaceae</taxon>
        <taxon>Tianweitania</taxon>
    </lineage>
</organism>
<sequence>MSTASTGAFNILADSVAEITRRNTSEQLVISTTVSFSQLWLLPRVSSFSRAHPNIKLRIISQDKRVNAQSGEADLSIRYGHGTWPDGKAEFLFNDEVFPVCSPDYASAMGSISDPGDLLRYNLVSSDSDEPGWVGWSEWFSAFSIDVPTANFGMHTSFYMDSIHAALMGEGIALGWSRLVQRLLQEKRLVRITPYAMPTHDGYFIVVPRRRSERSDVSLFVNWIKDQARESAS</sequence>
<name>A0A8J3DN49_9HYPH</name>
<accession>A0A8J3DN49</accession>
<comment type="caution">
    <text evidence="3">The sequence shown here is derived from an EMBL/GenBank/DDBJ whole genome shotgun (WGS) entry which is preliminary data.</text>
</comment>
<dbReference type="SUPFAM" id="SSF53850">
    <property type="entry name" value="Periplasmic binding protein-like II"/>
    <property type="match status" value="1"/>
</dbReference>
<dbReference type="InterPro" id="IPR005119">
    <property type="entry name" value="LysR_subst-bd"/>
</dbReference>
<evidence type="ECO:0000313" key="4">
    <source>
        <dbReference type="Proteomes" id="UP000630142"/>
    </source>
</evidence>
<feature type="domain" description="LysR substrate-binding" evidence="2">
    <location>
        <begin position="23"/>
        <end position="228"/>
    </location>
</feature>
<dbReference type="EMBL" id="BMZQ01000001">
    <property type="protein sequence ID" value="GHD12149.1"/>
    <property type="molecule type" value="Genomic_DNA"/>
</dbReference>
<evidence type="ECO:0000256" key="1">
    <source>
        <dbReference type="ARBA" id="ARBA00009437"/>
    </source>
</evidence>
<evidence type="ECO:0000313" key="3">
    <source>
        <dbReference type="EMBL" id="GHD12149.1"/>
    </source>
</evidence>
<gene>
    <name evidence="3" type="ORF">GCM10016234_16050</name>
</gene>
<dbReference type="Gene3D" id="3.40.190.10">
    <property type="entry name" value="Periplasmic binding protein-like II"/>
    <property type="match status" value="2"/>
</dbReference>